<dbReference type="Pfam" id="PF12730">
    <property type="entry name" value="ABC2_membrane_4"/>
    <property type="match status" value="1"/>
</dbReference>
<feature type="transmembrane region" description="Helical" evidence="1">
    <location>
        <begin position="147"/>
        <end position="167"/>
    </location>
</feature>
<proteinExistence type="predicted"/>
<dbReference type="GO" id="GO:0005886">
    <property type="term" value="C:plasma membrane"/>
    <property type="evidence" value="ECO:0007669"/>
    <property type="project" value="UniProtKB-SubCell"/>
</dbReference>
<comment type="caution">
    <text evidence="2">The sequence shown here is derived from an EMBL/GenBank/DDBJ whole genome shotgun (WGS) entry which is preliminary data.</text>
</comment>
<protein>
    <submittedName>
        <fullName evidence="2">ABC transporter permease</fullName>
    </submittedName>
</protein>
<keyword evidence="1" id="KW-0472">Membrane</keyword>
<dbReference type="PANTHER" id="PTHR37305:SF1">
    <property type="entry name" value="MEMBRANE PROTEIN"/>
    <property type="match status" value="1"/>
</dbReference>
<accession>A0A7Y6IF29</accession>
<feature type="transmembrane region" description="Helical" evidence="1">
    <location>
        <begin position="105"/>
        <end position="127"/>
    </location>
</feature>
<dbReference type="Proteomes" id="UP000586042">
    <property type="component" value="Unassembled WGS sequence"/>
</dbReference>
<dbReference type="EMBL" id="JABWGN010000017">
    <property type="protein sequence ID" value="NUW36906.1"/>
    <property type="molecule type" value="Genomic_DNA"/>
</dbReference>
<keyword evidence="1" id="KW-1133">Transmembrane helix</keyword>
<name>A0A7Y6IF29_9ACTN</name>
<feature type="transmembrane region" description="Helical" evidence="1">
    <location>
        <begin position="232"/>
        <end position="253"/>
    </location>
</feature>
<feature type="transmembrane region" description="Helical" evidence="1">
    <location>
        <begin position="62"/>
        <end position="84"/>
    </location>
</feature>
<dbReference type="AlphaFoldDB" id="A0A7Y6IF29"/>
<dbReference type="GO" id="GO:0140359">
    <property type="term" value="F:ABC-type transporter activity"/>
    <property type="evidence" value="ECO:0007669"/>
    <property type="project" value="InterPro"/>
</dbReference>
<sequence>MHLLSAEWLKIRSVRSTGLLLLLSLAAILLGVAVASMAAGMYDDATAAKRATASIAELEEVVIIVPQLCMGILGVLAVTSEYATGMIRTSLTVVPKRWPVLAAKAAVVGAISLLTGSVTIFSTYFLARQMIGDRFSGTYLTPFLDRLPTLAATGLTVCVFALLGLGLGALTRSTAGAVAVLVGLAYVIPMIIGKLPSPWKDWLGSMMISALPREISGVPFKSSVYGASLSPAAAIAVLTAYALVPVLAGTWLLRHRDT</sequence>
<evidence type="ECO:0000256" key="1">
    <source>
        <dbReference type="SAM" id="Phobius"/>
    </source>
</evidence>
<gene>
    <name evidence="2" type="ORF">HTZ77_36700</name>
</gene>
<reference evidence="2 3" key="1">
    <citation type="submission" date="2020-06" db="EMBL/GenBank/DDBJ databases">
        <title>Nonomuraea sp. SMC257, a novel actinomycete isolated from soil.</title>
        <authorList>
            <person name="Chanama M."/>
        </authorList>
    </citation>
    <scope>NUCLEOTIDE SEQUENCE [LARGE SCALE GENOMIC DNA]</scope>
    <source>
        <strain evidence="2 3">SMC257</strain>
    </source>
</reference>
<organism evidence="2 3">
    <name type="scientific">Nonomuraea montanisoli</name>
    <dbReference type="NCBI Taxonomy" id="2741721"/>
    <lineage>
        <taxon>Bacteria</taxon>
        <taxon>Bacillati</taxon>
        <taxon>Actinomycetota</taxon>
        <taxon>Actinomycetes</taxon>
        <taxon>Streptosporangiales</taxon>
        <taxon>Streptosporangiaceae</taxon>
        <taxon>Nonomuraea</taxon>
    </lineage>
</organism>
<evidence type="ECO:0000313" key="2">
    <source>
        <dbReference type="EMBL" id="NUW36906.1"/>
    </source>
</evidence>
<dbReference type="RefSeq" id="WP_175594343.1">
    <property type="nucleotide sequence ID" value="NZ_JABWGN010000017.1"/>
</dbReference>
<keyword evidence="1" id="KW-0812">Transmembrane</keyword>
<evidence type="ECO:0000313" key="3">
    <source>
        <dbReference type="Proteomes" id="UP000586042"/>
    </source>
</evidence>
<feature type="transmembrane region" description="Helical" evidence="1">
    <location>
        <begin position="174"/>
        <end position="192"/>
    </location>
</feature>
<keyword evidence="3" id="KW-1185">Reference proteome</keyword>
<dbReference type="PANTHER" id="PTHR37305">
    <property type="entry name" value="INTEGRAL MEMBRANE PROTEIN-RELATED"/>
    <property type="match status" value="1"/>
</dbReference>